<keyword evidence="11 13" id="KW-0472">Membrane</keyword>
<name>A0A0C3B985_PILCF</name>
<evidence type="ECO:0000313" key="15">
    <source>
        <dbReference type="EMBL" id="KIM82863.1"/>
    </source>
</evidence>
<dbReference type="CDD" id="cd00755">
    <property type="entry name" value="YgdL_like"/>
    <property type="match status" value="1"/>
</dbReference>
<dbReference type="OrthoDB" id="10265862at2759"/>
<dbReference type="FunFam" id="3.40.50.720:FF:000125">
    <property type="entry name" value="tRNA threonylcarbamoyladenosine dehydratase 2-like"/>
    <property type="match status" value="1"/>
</dbReference>
<evidence type="ECO:0000256" key="2">
    <source>
        <dbReference type="ARBA" id="ARBA00004294"/>
    </source>
</evidence>
<evidence type="ECO:0000256" key="11">
    <source>
        <dbReference type="ARBA" id="ARBA00023136"/>
    </source>
</evidence>
<dbReference type="InterPro" id="IPR035985">
    <property type="entry name" value="Ubiquitin-activating_enz"/>
</dbReference>
<keyword evidence="9 13" id="KW-1133">Transmembrane helix</keyword>
<comment type="similarity">
    <text evidence="3">Belongs to the HesA/MoeB/ThiF family.</text>
</comment>
<comment type="function">
    <text evidence="12">Catalyzes the ATP-dependent dehydration of threonylcarbamoyladenosine at position 37 (t(6)A37) to form cyclic t(6)A37 (ct(6)A37) in tRNAs that read codons beginning with adenine.</text>
</comment>
<accession>A0A0C3B985</accession>
<dbReference type="GO" id="GO:0061503">
    <property type="term" value="F:tRNA threonylcarbamoyladenosine dehydratase"/>
    <property type="evidence" value="ECO:0007669"/>
    <property type="project" value="TreeGrafter"/>
</dbReference>
<dbReference type="PANTHER" id="PTHR43267:SF2">
    <property type="entry name" value="TRNA THREONYLCARBAMOYLADENOSINE DEHYDRATASE 1-RELATED"/>
    <property type="match status" value="1"/>
</dbReference>
<dbReference type="SUPFAM" id="SSF69572">
    <property type="entry name" value="Activating enzymes of the ubiquitin-like proteins"/>
    <property type="match status" value="1"/>
</dbReference>
<dbReference type="FunCoup" id="A0A0C3B985">
    <property type="interactions" value="31"/>
</dbReference>
<dbReference type="GO" id="GO:0005741">
    <property type="term" value="C:mitochondrial outer membrane"/>
    <property type="evidence" value="ECO:0007669"/>
    <property type="project" value="UniProtKB-SubCell"/>
</dbReference>
<keyword evidence="16" id="KW-1185">Reference proteome</keyword>
<evidence type="ECO:0000256" key="4">
    <source>
        <dbReference type="ARBA" id="ARBA00022598"/>
    </source>
</evidence>
<dbReference type="GO" id="GO:0061504">
    <property type="term" value="P:cyclic threonylcarbamoyladenosine biosynthetic process"/>
    <property type="evidence" value="ECO:0007669"/>
    <property type="project" value="TreeGrafter"/>
</dbReference>
<organism evidence="15 16">
    <name type="scientific">Piloderma croceum (strain F 1598)</name>
    <dbReference type="NCBI Taxonomy" id="765440"/>
    <lineage>
        <taxon>Eukaryota</taxon>
        <taxon>Fungi</taxon>
        <taxon>Dikarya</taxon>
        <taxon>Basidiomycota</taxon>
        <taxon>Agaricomycotina</taxon>
        <taxon>Agaricomycetes</taxon>
        <taxon>Agaricomycetidae</taxon>
        <taxon>Atheliales</taxon>
        <taxon>Atheliaceae</taxon>
        <taxon>Piloderma</taxon>
    </lineage>
</organism>
<dbReference type="Proteomes" id="UP000054166">
    <property type="component" value="Unassembled WGS sequence"/>
</dbReference>
<dbReference type="STRING" id="765440.A0A0C3B985"/>
<evidence type="ECO:0000256" key="5">
    <source>
        <dbReference type="ARBA" id="ARBA00022692"/>
    </source>
</evidence>
<protein>
    <recommendedName>
        <fullName evidence="14">THIF-type NAD/FAD binding fold domain-containing protein</fullName>
    </recommendedName>
</protein>
<evidence type="ECO:0000256" key="6">
    <source>
        <dbReference type="ARBA" id="ARBA00022741"/>
    </source>
</evidence>
<dbReference type="InterPro" id="IPR000594">
    <property type="entry name" value="ThiF_NAD_FAD-bd"/>
</dbReference>
<dbReference type="GO" id="GO:0005524">
    <property type="term" value="F:ATP binding"/>
    <property type="evidence" value="ECO:0007669"/>
    <property type="project" value="UniProtKB-KW"/>
</dbReference>
<dbReference type="EMBL" id="KN832993">
    <property type="protein sequence ID" value="KIM82863.1"/>
    <property type="molecule type" value="Genomic_DNA"/>
</dbReference>
<keyword evidence="7" id="KW-1000">Mitochondrion outer membrane</keyword>
<keyword evidence="4" id="KW-0436">Ligase</keyword>
<evidence type="ECO:0000256" key="8">
    <source>
        <dbReference type="ARBA" id="ARBA00022840"/>
    </source>
</evidence>
<evidence type="ECO:0000256" key="12">
    <source>
        <dbReference type="ARBA" id="ARBA00060084"/>
    </source>
</evidence>
<evidence type="ECO:0000256" key="1">
    <source>
        <dbReference type="ARBA" id="ARBA00004225"/>
    </source>
</evidence>
<reference evidence="16" key="2">
    <citation type="submission" date="2015-01" db="EMBL/GenBank/DDBJ databases">
        <title>Evolutionary Origins and Diversification of the Mycorrhizal Mutualists.</title>
        <authorList>
            <consortium name="DOE Joint Genome Institute"/>
            <consortium name="Mycorrhizal Genomics Consortium"/>
            <person name="Kohler A."/>
            <person name="Kuo A."/>
            <person name="Nagy L.G."/>
            <person name="Floudas D."/>
            <person name="Copeland A."/>
            <person name="Barry K.W."/>
            <person name="Cichocki N."/>
            <person name="Veneault-Fourrey C."/>
            <person name="LaButti K."/>
            <person name="Lindquist E.A."/>
            <person name="Lipzen A."/>
            <person name="Lundell T."/>
            <person name="Morin E."/>
            <person name="Murat C."/>
            <person name="Riley R."/>
            <person name="Ohm R."/>
            <person name="Sun H."/>
            <person name="Tunlid A."/>
            <person name="Henrissat B."/>
            <person name="Grigoriev I.V."/>
            <person name="Hibbett D.S."/>
            <person name="Martin F."/>
        </authorList>
    </citation>
    <scope>NUCLEOTIDE SEQUENCE [LARGE SCALE GENOMIC DNA]</scope>
    <source>
        <strain evidence="16">F 1598</strain>
    </source>
</reference>
<evidence type="ECO:0000313" key="16">
    <source>
        <dbReference type="Proteomes" id="UP000054166"/>
    </source>
</evidence>
<sequence>MNSLNFQSHRTQLVLTALTATLATAGLFSLYSTYSRLEKRRNLDRDVKRSIEEHDVLEQKAIDKAHKTVPPIGSSLLDGSTSDPQSEELIREQLARNYAFFGVEGMQKIRSGNVVIVGCGGVGSWAAVMLVRSGVSNIRLVDFDYVTLSSLNRHATAGLADVGTPKVKCIERTLKQISRWVDIDARLDIWRKEEGGKLLKGADWVIDAIDNITTKVDLLKYCHENDIKVFSSMGAGAKCDPTRIQISDISYTIYDPLARSVRRRLRLQGVSSGIPVVYSTEVPGDVKLLPLPEEEFKKGNVNELGVFDDFRVRILPVLGPLPSIFGLHIATYILCELAGKPISNPLPIKNRRKLYERMLRDLLVREKKFRGQLINKLEIDEDDVAMIFEDLHRGRSVIPPHAVPSRPVLVRWDPKLPLTAENCIVMEHNDAEKHAKECLGISLSSDTDKGASGIVRRPADFWGKEVAMVVERRTKEVAEYREWIM</sequence>
<keyword evidence="5 13" id="KW-0812">Transmembrane</keyword>
<gene>
    <name evidence="15" type="ORF">PILCRDRAFT_88477</name>
</gene>
<dbReference type="PANTHER" id="PTHR43267">
    <property type="entry name" value="TRNA THREONYLCARBAMOYLADENOSINE DEHYDRATASE"/>
    <property type="match status" value="1"/>
</dbReference>
<dbReference type="HOGENOM" id="CLU_013325_9_3_1"/>
<proteinExistence type="inferred from homology"/>
<comment type="subcellular location">
    <subcellularLocation>
        <location evidence="1">Mitochondrion membrane</location>
        <topology evidence="1">Multi-pass membrane protein</topology>
    </subcellularLocation>
    <subcellularLocation>
        <location evidence="2">Mitochondrion outer membrane</location>
    </subcellularLocation>
</comment>
<evidence type="ECO:0000256" key="9">
    <source>
        <dbReference type="ARBA" id="ARBA00022989"/>
    </source>
</evidence>
<dbReference type="InterPro" id="IPR045886">
    <property type="entry name" value="ThiF/MoeB/HesA"/>
</dbReference>
<evidence type="ECO:0000256" key="7">
    <source>
        <dbReference type="ARBA" id="ARBA00022787"/>
    </source>
</evidence>
<reference evidence="15 16" key="1">
    <citation type="submission" date="2014-04" db="EMBL/GenBank/DDBJ databases">
        <authorList>
            <consortium name="DOE Joint Genome Institute"/>
            <person name="Kuo A."/>
            <person name="Tarkka M."/>
            <person name="Buscot F."/>
            <person name="Kohler A."/>
            <person name="Nagy L.G."/>
            <person name="Floudas D."/>
            <person name="Copeland A."/>
            <person name="Barry K.W."/>
            <person name="Cichocki N."/>
            <person name="Veneault-Fourrey C."/>
            <person name="LaButti K."/>
            <person name="Lindquist E.A."/>
            <person name="Lipzen A."/>
            <person name="Lundell T."/>
            <person name="Morin E."/>
            <person name="Murat C."/>
            <person name="Sun H."/>
            <person name="Tunlid A."/>
            <person name="Henrissat B."/>
            <person name="Grigoriev I.V."/>
            <person name="Hibbett D.S."/>
            <person name="Martin F."/>
            <person name="Nordberg H.P."/>
            <person name="Cantor M.N."/>
            <person name="Hua S.X."/>
        </authorList>
    </citation>
    <scope>NUCLEOTIDE SEQUENCE [LARGE SCALE GENOMIC DNA]</scope>
    <source>
        <strain evidence="15 16">F 1598</strain>
    </source>
</reference>
<dbReference type="GO" id="GO:0008641">
    <property type="term" value="F:ubiquitin-like modifier activating enzyme activity"/>
    <property type="evidence" value="ECO:0007669"/>
    <property type="project" value="InterPro"/>
</dbReference>
<feature type="domain" description="THIF-type NAD/FAD binding fold" evidence="14">
    <location>
        <begin position="95"/>
        <end position="351"/>
    </location>
</feature>
<keyword evidence="8" id="KW-0067">ATP-binding</keyword>
<evidence type="ECO:0000256" key="10">
    <source>
        <dbReference type="ARBA" id="ARBA00023128"/>
    </source>
</evidence>
<dbReference type="Gene3D" id="3.40.50.720">
    <property type="entry name" value="NAD(P)-binding Rossmann-like Domain"/>
    <property type="match status" value="1"/>
</dbReference>
<evidence type="ECO:0000256" key="13">
    <source>
        <dbReference type="SAM" id="Phobius"/>
    </source>
</evidence>
<keyword evidence="6" id="KW-0547">Nucleotide-binding</keyword>
<dbReference type="InParanoid" id="A0A0C3B985"/>
<dbReference type="AlphaFoldDB" id="A0A0C3B985"/>
<evidence type="ECO:0000256" key="3">
    <source>
        <dbReference type="ARBA" id="ARBA00009919"/>
    </source>
</evidence>
<feature type="transmembrane region" description="Helical" evidence="13">
    <location>
        <begin position="12"/>
        <end position="31"/>
    </location>
</feature>
<keyword evidence="10" id="KW-0496">Mitochondrion</keyword>
<evidence type="ECO:0000259" key="14">
    <source>
        <dbReference type="Pfam" id="PF00899"/>
    </source>
</evidence>
<dbReference type="Pfam" id="PF00899">
    <property type="entry name" value="ThiF"/>
    <property type="match status" value="1"/>
</dbReference>